<dbReference type="InterPro" id="IPR019251">
    <property type="entry name" value="DUF2231_TM"/>
</dbReference>
<feature type="transmembrane region" description="Helical" evidence="1">
    <location>
        <begin position="108"/>
        <end position="128"/>
    </location>
</feature>
<organism evidence="3 4">
    <name type="scientific">Asanoa iriomotensis</name>
    <dbReference type="NCBI Taxonomy" id="234613"/>
    <lineage>
        <taxon>Bacteria</taxon>
        <taxon>Bacillati</taxon>
        <taxon>Actinomycetota</taxon>
        <taxon>Actinomycetes</taxon>
        <taxon>Micromonosporales</taxon>
        <taxon>Micromonosporaceae</taxon>
        <taxon>Asanoa</taxon>
    </lineage>
</organism>
<feature type="transmembrane region" description="Helical" evidence="1">
    <location>
        <begin position="45"/>
        <end position="69"/>
    </location>
</feature>
<dbReference type="RefSeq" id="WP_203703892.1">
    <property type="nucleotide sequence ID" value="NZ_BAAALU010000023.1"/>
</dbReference>
<proteinExistence type="predicted"/>
<evidence type="ECO:0000313" key="4">
    <source>
        <dbReference type="Proteomes" id="UP000624325"/>
    </source>
</evidence>
<evidence type="ECO:0000259" key="2">
    <source>
        <dbReference type="Pfam" id="PF09990"/>
    </source>
</evidence>
<dbReference type="Pfam" id="PF09990">
    <property type="entry name" value="DUF2231"/>
    <property type="match status" value="1"/>
</dbReference>
<protein>
    <recommendedName>
        <fullName evidence="2">DUF2231 domain-containing protein</fullName>
    </recommendedName>
</protein>
<dbReference type="Proteomes" id="UP000624325">
    <property type="component" value="Unassembled WGS sequence"/>
</dbReference>
<keyword evidence="1" id="KW-0472">Membrane</keyword>
<feature type="transmembrane region" description="Helical" evidence="1">
    <location>
        <begin position="81"/>
        <end position="102"/>
    </location>
</feature>
<evidence type="ECO:0000313" key="3">
    <source>
        <dbReference type="EMBL" id="GIF57601.1"/>
    </source>
</evidence>
<sequence length="212" mass="21790">MDTRLRISGHPIQPVLMTFPVGLFVCAVVFDVGRLVGAPAIVGEVGYWTAVAGLVATALTMVAGLVDLWDVPAGPVRRDVLTFNAVNAAMAGIFLVICLMRAGSGQPLASVPMVILEALALGVGVLGIRLGAGLMRRFGTMAGDRTGPPRGRRLVATPATNGPGTVYATNRAANRAGLTVRQAGANDTDLTTEFRTGLGGLNGLSADSRNPA</sequence>
<evidence type="ECO:0000256" key="1">
    <source>
        <dbReference type="SAM" id="Phobius"/>
    </source>
</evidence>
<name>A0ABQ4C494_9ACTN</name>
<accession>A0ABQ4C494</accession>
<reference evidence="3 4" key="1">
    <citation type="submission" date="2021-01" db="EMBL/GenBank/DDBJ databases">
        <title>Whole genome shotgun sequence of Asanoa iriomotensis NBRC 100142.</title>
        <authorList>
            <person name="Komaki H."/>
            <person name="Tamura T."/>
        </authorList>
    </citation>
    <scope>NUCLEOTIDE SEQUENCE [LARGE SCALE GENOMIC DNA]</scope>
    <source>
        <strain evidence="3 4">NBRC 100142</strain>
    </source>
</reference>
<feature type="domain" description="DUF2231" evidence="2">
    <location>
        <begin position="9"/>
        <end position="139"/>
    </location>
</feature>
<keyword evidence="1" id="KW-0812">Transmembrane</keyword>
<feature type="transmembrane region" description="Helical" evidence="1">
    <location>
        <begin position="12"/>
        <end position="33"/>
    </location>
</feature>
<gene>
    <name evidence="3" type="ORF">Air01nite_36960</name>
</gene>
<dbReference type="EMBL" id="BONC01000024">
    <property type="protein sequence ID" value="GIF57601.1"/>
    <property type="molecule type" value="Genomic_DNA"/>
</dbReference>
<keyword evidence="1" id="KW-1133">Transmembrane helix</keyword>
<comment type="caution">
    <text evidence="3">The sequence shown here is derived from an EMBL/GenBank/DDBJ whole genome shotgun (WGS) entry which is preliminary data.</text>
</comment>
<keyword evidence="4" id="KW-1185">Reference proteome</keyword>